<protein>
    <submittedName>
        <fullName evidence="1">Uncharacterized protein</fullName>
    </submittedName>
</protein>
<reference evidence="1" key="1">
    <citation type="submission" date="2021-06" db="EMBL/GenBank/DDBJ databases">
        <title>Parelaphostrongylus tenuis whole genome reference sequence.</title>
        <authorList>
            <person name="Garwood T.J."/>
            <person name="Larsen P.A."/>
            <person name="Fountain-Jones N.M."/>
            <person name="Garbe J.R."/>
            <person name="Macchietto M.G."/>
            <person name="Kania S.A."/>
            <person name="Gerhold R.W."/>
            <person name="Richards J.E."/>
            <person name="Wolf T.M."/>
        </authorList>
    </citation>
    <scope>NUCLEOTIDE SEQUENCE</scope>
    <source>
        <strain evidence="1">MNPRO001-30</strain>
        <tissue evidence="1">Meninges</tissue>
    </source>
</reference>
<proteinExistence type="predicted"/>
<keyword evidence="2" id="KW-1185">Reference proteome</keyword>
<dbReference type="EMBL" id="JAHQIW010002476">
    <property type="protein sequence ID" value="KAJ1355417.1"/>
    <property type="molecule type" value="Genomic_DNA"/>
</dbReference>
<name>A0AAD5MV71_PARTN</name>
<dbReference type="AlphaFoldDB" id="A0AAD5MV71"/>
<sequence>MPEVFGTIAIIGTSKNPDNERRICEATTQLQKYTKGQLPNRTLHKNHNFYAHEFVPMCPPLTSYTATQVSLRFDQSRQHSARHQLRYSGSQKNCGLRITRGNSHNLLESEMINHSPKQFDLLSKTPTNQARLSAFANHNDCVRSPNPTP</sequence>
<dbReference type="Proteomes" id="UP001196413">
    <property type="component" value="Unassembled WGS sequence"/>
</dbReference>
<accession>A0AAD5MV71</accession>
<gene>
    <name evidence="1" type="ORF">KIN20_012813</name>
</gene>
<comment type="caution">
    <text evidence="1">The sequence shown here is derived from an EMBL/GenBank/DDBJ whole genome shotgun (WGS) entry which is preliminary data.</text>
</comment>
<organism evidence="1 2">
    <name type="scientific">Parelaphostrongylus tenuis</name>
    <name type="common">Meningeal worm</name>
    <dbReference type="NCBI Taxonomy" id="148309"/>
    <lineage>
        <taxon>Eukaryota</taxon>
        <taxon>Metazoa</taxon>
        <taxon>Ecdysozoa</taxon>
        <taxon>Nematoda</taxon>
        <taxon>Chromadorea</taxon>
        <taxon>Rhabditida</taxon>
        <taxon>Rhabditina</taxon>
        <taxon>Rhabditomorpha</taxon>
        <taxon>Strongyloidea</taxon>
        <taxon>Metastrongylidae</taxon>
        <taxon>Parelaphostrongylus</taxon>
    </lineage>
</organism>
<evidence type="ECO:0000313" key="1">
    <source>
        <dbReference type="EMBL" id="KAJ1355417.1"/>
    </source>
</evidence>
<evidence type="ECO:0000313" key="2">
    <source>
        <dbReference type="Proteomes" id="UP001196413"/>
    </source>
</evidence>